<comment type="similarity">
    <text evidence="1">Belongs to the aldo/keto reductase family.</text>
</comment>
<evidence type="ECO:0000313" key="5">
    <source>
        <dbReference type="EMBL" id="OBS81753.1"/>
    </source>
</evidence>
<evidence type="ECO:0000256" key="2">
    <source>
        <dbReference type="ARBA" id="ARBA00022857"/>
    </source>
</evidence>
<dbReference type="EMBL" id="LZPO01009609">
    <property type="protein sequence ID" value="OBS81753.1"/>
    <property type="molecule type" value="Genomic_DNA"/>
</dbReference>
<proteinExistence type="inferred from homology"/>
<sequence>MAEKHKQTPALISLRYLLQRGIVIVAKSFNEKRIKENMKVFEFQLPAEDMAVIDSLNKNYRYVTADVTAVHPNYPYSDEY</sequence>
<dbReference type="Gene3D" id="3.20.20.100">
    <property type="entry name" value="NADP-dependent oxidoreductase domain"/>
    <property type="match status" value="1"/>
</dbReference>
<name>A0A1A6HTH3_NEOLE</name>
<keyword evidence="3" id="KW-0560">Oxidoreductase</keyword>
<dbReference type="AlphaFoldDB" id="A0A1A6HTH3"/>
<protein>
    <recommendedName>
        <fullName evidence="4">NADP-dependent oxidoreductase domain-containing protein</fullName>
    </recommendedName>
</protein>
<dbReference type="SUPFAM" id="SSF51430">
    <property type="entry name" value="NAD(P)-linked oxidoreductase"/>
    <property type="match status" value="1"/>
</dbReference>
<dbReference type="PANTHER" id="PTHR43827:SF3">
    <property type="entry name" value="NADP-DEPENDENT OXIDOREDUCTASE DOMAIN-CONTAINING PROTEIN"/>
    <property type="match status" value="1"/>
</dbReference>
<reference evidence="5 6" key="1">
    <citation type="submission" date="2016-06" db="EMBL/GenBank/DDBJ databases">
        <title>The Draft Genome Sequence and Annotation of the Desert Woodrat Neotoma lepida.</title>
        <authorList>
            <person name="Campbell M."/>
            <person name="Oakeson K.F."/>
            <person name="Yandell M."/>
            <person name="Halpert J.R."/>
            <person name="Dearing D."/>
        </authorList>
    </citation>
    <scope>NUCLEOTIDE SEQUENCE [LARGE SCALE GENOMIC DNA]</scope>
    <source>
        <strain evidence="5">417</strain>
        <tissue evidence="5">Liver</tissue>
    </source>
</reference>
<organism evidence="5 6">
    <name type="scientific">Neotoma lepida</name>
    <name type="common">Desert woodrat</name>
    <dbReference type="NCBI Taxonomy" id="56216"/>
    <lineage>
        <taxon>Eukaryota</taxon>
        <taxon>Metazoa</taxon>
        <taxon>Chordata</taxon>
        <taxon>Craniata</taxon>
        <taxon>Vertebrata</taxon>
        <taxon>Euteleostomi</taxon>
        <taxon>Mammalia</taxon>
        <taxon>Eutheria</taxon>
        <taxon>Euarchontoglires</taxon>
        <taxon>Glires</taxon>
        <taxon>Rodentia</taxon>
        <taxon>Myomorpha</taxon>
        <taxon>Muroidea</taxon>
        <taxon>Cricetidae</taxon>
        <taxon>Neotominae</taxon>
        <taxon>Neotoma</taxon>
    </lineage>
</organism>
<feature type="domain" description="NADP-dependent oxidoreductase" evidence="4">
    <location>
        <begin position="1"/>
        <end position="57"/>
    </location>
</feature>
<dbReference type="InterPro" id="IPR018170">
    <property type="entry name" value="Aldo/ket_reductase_CS"/>
</dbReference>
<keyword evidence="2" id="KW-0521">NADP</keyword>
<evidence type="ECO:0000313" key="6">
    <source>
        <dbReference type="Proteomes" id="UP000092124"/>
    </source>
</evidence>
<evidence type="ECO:0000259" key="4">
    <source>
        <dbReference type="Pfam" id="PF00248"/>
    </source>
</evidence>
<dbReference type="Proteomes" id="UP000092124">
    <property type="component" value="Unassembled WGS sequence"/>
</dbReference>
<dbReference type="PANTHER" id="PTHR43827">
    <property type="entry name" value="2,5-DIKETO-D-GLUCONIC ACID REDUCTASE"/>
    <property type="match status" value="1"/>
</dbReference>
<evidence type="ECO:0000256" key="1">
    <source>
        <dbReference type="ARBA" id="ARBA00007905"/>
    </source>
</evidence>
<dbReference type="InterPro" id="IPR023210">
    <property type="entry name" value="NADP_OxRdtase_dom"/>
</dbReference>
<evidence type="ECO:0000256" key="3">
    <source>
        <dbReference type="ARBA" id="ARBA00023002"/>
    </source>
</evidence>
<gene>
    <name evidence="5" type="ORF">A6R68_24256</name>
</gene>
<dbReference type="InterPro" id="IPR036812">
    <property type="entry name" value="NAD(P)_OxRdtase_dom_sf"/>
</dbReference>
<comment type="caution">
    <text evidence="5">The sequence shown here is derived from an EMBL/GenBank/DDBJ whole genome shotgun (WGS) entry which is preliminary data.</text>
</comment>
<dbReference type="GO" id="GO:0016616">
    <property type="term" value="F:oxidoreductase activity, acting on the CH-OH group of donors, NAD or NADP as acceptor"/>
    <property type="evidence" value="ECO:0007669"/>
    <property type="project" value="UniProtKB-ARBA"/>
</dbReference>
<keyword evidence="6" id="KW-1185">Reference proteome</keyword>
<dbReference type="STRING" id="56216.A0A1A6HTH3"/>
<dbReference type="PROSITE" id="PS00063">
    <property type="entry name" value="ALDOKETO_REDUCTASE_3"/>
    <property type="match status" value="1"/>
</dbReference>
<dbReference type="OrthoDB" id="416253at2759"/>
<accession>A0A1A6HTH3</accession>
<dbReference type="InterPro" id="IPR020471">
    <property type="entry name" value="AKR"/>
</dbReference>
<dbReference type="Pfam" id="PF00248">
    <property type="entry name" value="Aldo_ket_red"/>
    <property type="match status" value="1"/>
</dbReference>